<dbReference type="AlphaFoldDB" id="A0A4P7NT98"/>
<dbReference type="EMBL" id="CP034209">
    <property type="protein sequence ID" value="QBZ65126.1"/>
    <property type="molecule type" value="Genomic_DNA"/>
</dbReference>
<name>A0A4P7NT98_PYROR</name>
<proteinExistence type="predicted"/>
<dbReference type="Proteomes" id="UP000294847">
    <property type="component" value="Chromosome 6"/>
</dbReference>
<evidence type="ECO:0000313" key="3">
    <source>
        <dbReference type="Proteomes" id="UP000294847"/>
    </source>
</evidence>
<feature type="region of interest" description="Disordered" evidence="1">
    <location>
        <begin position="27"/>
        <end position="50"/>
    </location>
</feature>
<accession>A0A4P7NT98</accession>
<evidence type="ECO:0000256" key="1">
    <source>
        <dbReference type="SAM" id="MobiDB-lite"/>
    </source>
</evidence>
<reference evidence="2 3" key="1">
    <citation type="journal article" date="2019" name="Mol. Biol. Evol.">
        <title>Blast fungal genomes show frequent chromosomal changes, gene gains and losses, and effector gene turnover.</title>
        <authorList>
            <person name="Gomez Luciano L.B."/>
            <person name="Jason Tsai I."/>
            <person name="Chuma I."/>
            <person name="Tosa Y."/>
            <person name="Chen Y.H."/>
            <person name="Li J.Y."/>
            <person name="Li M.Y."/>
            <person name="Jade Lu M.Y."/>
            <person name="Nakayashiki H."/>
            <person name="Li W.H."/>
        </authorList>
    </citation>
    <scope>NUCLEOTIDE SEQUENCE [LARGE SCALE GENOMIC DNA]</scope>
    <source>
        <strain evidence="2">MZ5-1-6</strain>
    </source>
</reference>
<protein>
    <submittedName>
        <fullName evidence="2">Uncharacterized protein</fullName>
    </submittedName>
</protein>
<feature type="compositionally biased region" description="Basic and acidic residues" evidence="1">
    <location>
        <begin position="27"/>
        <end position="36"/>
    </location>
</feature>
<evidence type="ECO:0000313" key="2">
    <source>
        <dbReference type="EMBL" id="QBZ65126.1"/>
    </source>
</evidence>
<sequence length="107" mass="11821">MSGKTCDKHGAYSGSSCTFCWNTEKPIKKSSSTERRRHDRGSANSSTMSGEKMCEVHKVTYSGKVCTFCIDARNRLDDLSMLDPAEGLAHAEQMDECGGLHRPPMMN</sequence>
<gene>
    <name evidence="2" type="ORF">PoMZ_06831</name>
</gene>
<organism evidence="2 3">
    <name type="scientific">Pyricularia oryzae</name>
    <name type="common">Rice blast fungus</name>
    <name type="synonym">Magnaporthe oryzae</name>
    <dbReference type="NCBI Taxonomy" id="318829"/>
    <lineage>
        <taxon>Eukaryota</taxon>
        <taxon>Fungi</taxon>
        <taxon>Dikarya</taxon>
        <taxon>Ascomycota</taxon>
        <taxon>Pezizomycotina</taxon>
        <taxon>Sordariomycetes</taxon>
        <taxon>Sordariomycetidae</taxon>
        <taxon>Magnaporthales</taxon>
        <taxon>Pyriculariaceae</taxon>
        <taxon>Pyricularia</taxon>
    </lineage>
</organism>